<dbReference type="PROSITE" id="PS51419">
    <property type="entry name" value="RAB"/>
    <property type="match status" value="1"/>
</dbReference>
<dbReference type="FunFam" id="3.40.50.300:FF:001129">
    <property type="entry name" value="ras-related protein Rab-44 isoform X2"/>
    <property type="match status" value="1"/>
</dbReference>
<dbReference type="PANTHER" id="PTHR47977">
    <property type="entry name" value="RAS-RELATED PROTEIN RAB"/>
    <property type="match status" value="1"/>
</dbReference>
<gene>
    <name evidence="5" type="ORF">AKO1_006076</name>
</gene>
<dbReference type="GO" id="GO:0005525">
    <property type="term" value="F:GTP binding"/>
    <property type="evidence" value="ECO:0007669"/>
    <property type="project" value="UniProtKB-KW"/>
</dbReference>
<keyword evidence="3" id="KW-0449">Lipoprotein</keyword>
<evidence type="ECO:0000256" key="3">
    <source>
        <dbReference type="ARBA" id="ARBA00023288"/>
    </source>
</evidence>
<dbReference type="CDD" id="cd00154">
    <property type="entry name" value="Rab"/>
    <property type="match status" value="1"/>
</dbReference>
<feature type="region of interest" description="Disordered" evidence="4">
    <location>
        <begin position="1"/>
        <end position="20"/>
    </location>
</feature>
<dbReference type="Pfam" id="PF00071">
    <property type="entry name" value="Ras"/>
    <property type="match status" value="1"/>
</dbReference>
<dbReference type="PRINTS" id="PR00449">
    <property type="entry name" value="RASTRNSFRMNG"/>
</dbReference>
<organism evidence="5 6">
    <name type="scientific">Acrasis kona</name>
    <dbReference type="NCBI Taxonomy" id="1008807"/>
    <lineage>
        <taxon>Eukaryota</taxon>
        <taxon>Discoba</taxon>
        <taxon>Heterolobosea</taxon>
        <taxon>Tetramitia</taxon>
        <taxon>Eutetramitia</taxon>
        <taxon>Acrasidae</taxon>
        <taxon>Acrasis</taxon>
    </lineage>
</organism>
<dbReference type="SMART" id="SM00173">
    <property type="entry name" value="RAS"/>
    <property type="match status" value="1"/>
</dbReference>
<dbReference type="NCBIfam" id="TIGR00231">
    <property type="entry name" value="small_GTP"/>
    <property type="match status" value="1"/>
</dbReference>
<dbReference type="AlphaFoldDB" id="A0AAW2YHV4"/>
<protein>
    <submittedName>
        <fullName evidence="5">Ras-related protein Rab</fullName>
    </submittedName>
</protein>
<dbReference type="EMBL" id="JAOPGA020000059">
    <property type="protein sequence ID" value="KAL0476558.1"/>
    <property type="molecule type" value="Genomic_DNA"/>
</dbReference>
<dbReference type="Proteomes" id="UP001431209">
    <property type="component" value="Unassembled WGS sequence"/>
</dbReference>
<comment type="caution">
    <text evidence="5">The sequence shown here is derived from an EMBL/GenBank/DDBJ whole genome shotgun (WGS) entry which is preliminary data.</text>
</comment>
<keyword evidence="2" id="KW-0342">GTP-binding</keyword>
<dbReference type="InterPro" id="IPR027417">
    <property type="entry name" value="P-loop_NTPase"/>
</dbReference>
<dbReference type="PROSITE" id="PS51421">
    <property type="entry name" value="RAS"/>
    <property type="match status" value="1"/>
</dbReference>
<name>A0AAW2YHV4_9EUKA</name>
<dbReference type="GO" id="GO:0003924">
    <property type="term" value="F:GTPase activity"/>
    <property type="evidence" value="ECO:0007669"/>
    <property type="project" value="InterPro"/>
</dbReference>
<evidence type="ECO:0000313" key="6">
    <source>
        <dbReference type="Proteomes" id="UP001431209"/>
    </source>
</evidence>
<dbReference type="PROSITE" id="PS51420">
    <property type="entry name" value="RHO"/>
    <property type="match status" value="1"/>
</dbReference>
<dbReference type="SMART" id="SM00174">
    <property type="entry name" value="RHO"/>
    <property type="match status" value="1"/>
</dbReference>
<keyword evidence="1" id="KW-0547">Nucleotide-binding</keyword>
<dbReference type="SMART" id="SM00175">
    <property type="entry name" value="RAB"/>
    <property type="match status" value="1"/>
</dbReference>
<keyword evidence="6" id="KW-1185">Reference proteome</keyword>
<dbReference type="InterPro" id="IPR050227">
    <property type="entry name" value="Rab"/>
</dbReference>
<dbReference type="InterPro" id="IPR005225">
    <property type="entry name" value="Small_GTP-bd"/>
</dbReference>
<proteinExistence type="predicted"/>
<dbReference type="Gene3D" id="3.40.50.300">
    <property type="entry name" value="P-loop containing nucleotide triphosphate hydrolases"/>
    <property type="match status" value="1"/>
</dbReference>
<accession>A0AAW2YHV4</accession>
<evidence type="ECO:0000256" key="4">
    <source>
        <dbReference type="SAM" id="MobiDB-lite"/>
    </source>
</evidence>
<evidence type="ECO:0000256" key="1">
    <source>
        <dbReference type="ARBA" id="ARBA00022741"/>
    </source>
</evidence>
<reference evidence="5 6" key="1">
    <citation type="submission" date="2024-03" db="EMBL/GenBank/DDBJ databases">
        <title>The Acrasis kona genome and developmental transcriptomes reveal deep origins of eukaryotic multicellular pathways.</title>
        <authorList>
            <person name="Sheikh S."/>
            <person name="Fu C.-J."/>
            <person name="Brown M.W."/>
            <person name="Baldauf S.L."/>
        </authorList>
    </citation>
    <scope>NUCLEOTIDE SEQUENCE [LARGE SCALE GENOMIC DNA]</scope>
    <source>
        <strain evidence="5 6">ATCC MYA-3509</strain>
    </source>
</reference>
<sequence length="203" mass="22367">MGNCAGQKEPPVPGGVNVSTEEEAKKKHNLFKILIIGDAGVGKTSLAGQWVDGTYTNNYIATIGVDFKVKKLTIDGTEVKVQVWDTAGQERYNTISSTYYRGCHGVVIVYDVTDKKSFESVKRWITEIEKFTAPSSDLLVTLVGNKSDDEHLRQVQKKEADELCSEKSFMASLAIEASAKTGHNVNLVFSNLVEDIYKKLNSV</sequence>
<dbReference type="InterPro" id="IPR001806">
    <property type="entry name" value="Small_GTPase"/>
</dbReference>
<evidence type="ECO:0000313" key="5">
    <source>
        <dbReference type="EMBL" id="KAL0476558.1"/>
    </source>
</evidence>
<evidence type="ECO:0000256" key="2">
    <source>
        <dbReference type="ARBA" id="ARBA00023134"/>
    </source>
</evidence>
<dbReference type="SUPFAM" id="SSF52540">
    <property type="entry name" value="P-loop containing nucleoside triphosphate hydrolases"/>
    <property type="match status" value="1"/>
</dbReference>